<reference evidence="2 3" key="1">
    <citation type="submission" date="2021-01" db="EMBL/GenBank/DDBJ databases">
        <title>Whole genome shotgun sequence of Catellatospora chokoriensis NBRC 107358.</title>
        <authorList>
            <person name="Komaki H."/>
            <person name="Tamura T."/>
        </authorList>
    </citation>
    <scope>NUCLEOTIDE SEQUENCE [LARGE SCALE GENOMIC DNA]</scope>
    <source>
        <strain evidence="2 3">NBRC 107358</strain>
    </source>
</reference>
<dbReference type="Proteomes" id="UP000619293">
    <property type="component" value="Unassembled WGS sequence"/>
</dbReference>
<evidence type="ECO:0000313" key="3">
    <source>
        <dbReference type="Proteomes" id="UP000619293"/>
    </source>
</evidence>
<feature type="transmembrane region" description="Helical" evidence="1">
    <location>
        <begin position="57"/>
        <end position="75"/>
    </location>
</feature>
<accession>A0A8J3K776</accession>
<evidence type="ECO:0000313" key="2">
    <source>
        <dbReference type="EMBL" id="GIF93878.1"/>
    </source>
</evidence>
<keyword evidence="1" id="KW-1133">Transmembrane helix</keyword>
<dbReference type="AlphaFoldDB" id="A0A8J3K776"/>
<dbReference type="EMBL" id="BONG01000074">
    <property type="protein sequence ID" value="GIF93878.1"/>
    <property type="molecule type" value="Genomic_DNA"/>
</dbReference>
<keyword evidence="1" id="KW-0812">Transmembrane</keyword>
<protein>
    <submittedName>
        <fullName evidence="2">Uncharacterized protein</fullName>
    </submittedName>
</protein>
<proteinExistence type="predicted"/>
<gene>
    <name evidence="2" type="ORF">Cch02nite_73220</name>
</gene>
<keyword evidence="1" id="KW-0472">Membrane</keyword>
<evidence type="ECO:0000256" key="1">
    <source>
        <dbReference type="SAM" id="Phobius"/>
    </source>
</evidence>
<keyword evidence="3" id="KW-1185">Reference proteome</keyword>
<dbReference type="RefSeq" id="WP_191839810.1">
    <property type="nucleotide sequence ID" value="NZ_BAAALB010000047.1"/>
</dbReference>
<sequence length="89" mass="10627">MSRESSSLPEWMRKDAEPARTTLYWRVSQWLGRQWWFGGVFRAVRDRPRVSLRFPRTYAVVAWLLAVAIAFFFGYKMIEYYNLIMIGAV</sequence>
<organism evidence="2 3">
    <name type="scientific">Catellatospora chokoriensis</name>
    <dbReference type="NCBI Taxonomy" id="310353"/>
    <lineage>
        <taxon>Bacteria</taxon>
        <taxon>Bacillati</taxon>
        <taxon>Actinomycetota</taxon>
        <taxon>Actinomycetes</taxon>
        <taxon>Micromonosporales</taxon>
        <taxon>Micromonosporaceae</taxon>
        <taxon>Catellatospora</taxon>
    </lineage>
</organism>
<name>A0A8J3K776_9ACTN</name>
<comment type="caution">
    <text evidence="2">The sequence shown here is derived from an EMBL/GenBank/DDBJ whole genome shotgun (WGS) entry which is preliminary data.</text>
</comment>